<comment type="caution">
    <text evidence="2">The sequence shown here is derived from an EMBL/GenBank/DDBJ whole genome shotgun (WGS) entry which is preliminary data.</text>
</comment>
<dbReference type="AlphaFoldDB" id="A0A815KY27"/>
<gene>
    <name evidence="3" type="ORF">OKA104_LOCUS19823</name>
    <name evidence="2" type="ORF">VCS650_LOCUS36379</name>
</gene>
<accession>A0A815KY27</accession>
<reference evidence="2" key="1">
    <citation type="submission" date="2021-02" db="EMBL/GenBank/DDBJ databases">
        <authorList>
            <person name="Nowell W R."/>
        </authorList>
    </citation>
    <scope>NUCLEOTIDE SEQUENCE</scope>
</reference>
<dbReference type="SUPFAM" id="SSF48452">
    <property type="entry name" value="TPR-like"/>
    <property type="match status" value="1"/>
</dbReference>
<keyword evidence="1" id="KW-0175">Coiled coil</keyword>
<evidence type="ECO:0000256" key="1">
    <source>
        <dbReference type="SAM" id="Coils"/>
    </source>
</evidence>
<name>A0A815KY27_9BILA</name>
<proteinExistence type="predicted"/>
<sequence>MKAAVAETKAADALKVAEAKVVEAQKIAEAHKAAEMKASLAEIKTAEVKKKATEQEEKHVAKIAAAEEKIAEAEKKAADAEKKAAEAEKKAAEAEKKAAEAEKKAAEAEKKVVELKNNVVVQNEQYIQNIVAVEEKKTVEERASSSASRWKKAIDKYVTEQPATKVLTRWKMIAEALQLNELGLKLYREGKLREAVDEIELALNKYEEAVSKFNEACSKQPLDIIFNSFIMVIDAFIKNEVYQEARETIEYAKGHFPDKMDAFTEAEQMMVNENWSPDYTKQYLVQLDERAVENSIKEQSDGY</sequence>
<dbReference type="EMBL" id="CAJNON010000887">
    <property type="protein sequence ID" value="CAF1398928.1"/>
    <property type="molecule type" value="Genomic_DNA"/>
</dbReference>
<dbReference type="InterPro" id="IPR011990">
    <property type="entry name" value="TPR-like_helical_dom_sf"/>
</dbReference>
<protein>
    <submittedName>
        <fullName evidence="2">Uncharacterized protein</fullName>
    </submittedName>
</protein>
<dbReference type="EMBL" id="CAJOAY010001293">
    <property type="protein sequence ID" value="CAF3823392.1"/>
    <property type="molecule type" value="Genomic_DNA"/>
</dbReference>
<dbReference type="Proteomes" id="UP000663881">
    <property type="component" value="Unassembled WGS sequence"/>
</dbReference>
<organism evidence="2 4">
    <name type="scientific">Adineta steineri</name>
    <dbReference type="NCBI Taxonomy" id="433720"/>
    <lineage>
        <taxon>Eukaryota</taxon>
        <taxon>Metazoa</taxon>
        <taxon>Spiralia</taxon>
        <taxon>Gnathifera</taxon>
        <taxon>Rotifera</taxon>
        <taxon>Eurotatoria</taxon>
        <taxon>Bdelloidea</taxon>
        <taxon>Adinetida</taxon>
        <taxon>Adinetidae</taxon>
        <taxon>Adineta</taxon>
    </lineage>
</organism>
<evidence type="ECO:0000313" key="2">
    <source>
        <dbReference type="EMBL" id="CAF1398928.1"/>
    </source>
</evidence>
<evidence type="ECO:0000313" key="4">
    <source>
        <dbReference type="Proteomes" id="UP000663891"/>
    </source>
</evidence>
<dbReference type="Proteomes" id="UP000663891">
    <property type="component" value="Unassembled WGS sequence"/>
</dbReference>
<feature type="coiled-coil region" evidence="1">
    <location>
        <begin position="189"/>
        <end position="216"/>
    </location>
</feature>
<feature type="coiled-coil region" evidence="1">
    <location>
        <begin position="14"/>
        <end position="125"/>
    </location>
</feature>
<evidence type="ECO:0000313" key="3">
    <source>
        <dbReference type="EMBL" id="CAF3823392.1"/>
    </source>
</evidence>
<dbReference type="OrthoDB" id="10063758at2759"/>